<reference evidence="2 3" key="1">
    <citation type="submission" date="2019-08" db="EMBL/GenBank/DDBJ databases">
        <title>Genomes of Subsaximicrobium wynnwilliamsii strains.</title>
        <authorList>
            <person name="Bowman J.P."/>
        </authorList>
    </citation>
    <scope>NUCLEOTIDE SEQUENCE [LARGE SCALE GENOMIC DNA]</scope>
    <source>
        <strain evidence="2 3">2-80-2</strain>
    </source>
</reference>
<organism evidence="2 3">
    <name type="scientific">Subsaximicrobium wynnwilliamsii</name>
    <dbReference type="NCBI Taxonomy" id="291179"/>
    <lineage>
        <taxon>Bacteria</taxon>
        <taxon>Pseudomonadati</taxon>
        <taxon>Bacteroidota</taxon>
        <taxon>Flavobacteriia</taxon>
        <taxon>Flavobacteriales</taxon>
        <taxon>Flavobacteriaceae</taxon>
        <taxon>Subsaximicrobium</taxon>
    </lineage>
</organism>
<dbReference type="RefSeq" id="WP_147088316.1">
    <property type="nucleotide sequence ID" value="NZ_VORM01000037.1"/>
</dbReference>
<sequence>MKFQQIIIIFCSIIILTSCESDVERNKRLAQEEVQRIELETKLKKEADELAFQQEQERLEIEKQEEAERIEREITLKKEREEKAIYNKYINNSLNTGSTPYSYCFGSNKPCSERGCAGISVKTPYNSDVMVTIKKDDKVFRHTFIKAGDTYKFQFPNGTYQAFFYYGKGWNPNKIIKKVDCGILKGGFIANESFSKDKPQNLTNAELSYELILQEDGNFSTKPSNSDEAF</sequence>
<keyword evidence="1" id="KW-0175">Coiled coil</keyword>
<evidence type="ECO:0000313" key="2">
    <source>
        <dbReference type="EMBL" id="TXD86864.1"/>
    </source>
</evidence>
<dbReference type="Proteomes" id="UP000321578">
    <property type="component" value="Unassembled WGS sequence"/>
</dbReference>
<evidence type="ECO:0008006" key="4">
    <source>
        <dbReference type="Google" id="ProtNLM"/>
    </source>
</evidence>
<keyword evidence="3" id="KW-1185">Reference proteome</keyword>
<dbReference type="PROSITE" id="PS51257">
    <property type="entry name" value="PROKAR_LIPOPROTEIN"/>
    <property type="match status" value="1"/>
</dbReference>
<dbReference type="EMBL" id="VORO01000036">
    <property type="protein sequence ID" value="TXD86864.1"/>
    <property type="molecule type" value="Genomic_DNA"/>
</dbReference>
<dbReference type="AlphaFoldDB" id="A0A5C6ZBA7"/>
<name>A0A5C6ZBA7_9FLAO</name>
<dbReference type="OrthoDB" id="1262041at2"/>
<comment type="caution">
    <text evidence="2">The sequence shown here is derived from an EMBL/GenBank/DDBJ whole genome shotgun (WGS) entry which is preliminary data.</text>
</comment>
<feature type="coiled-coil region" evidence="1">
    <location>
        <begin position="20"/>
        <end position="80"/>
    </location>
</feature>
<evidence type="ECO:0000256" key="1">
    <source>
        <dbReference type="SAM" id="Coils"/>
    </source>
</evidence>
<proteinExistence type="predicted"/>
<gene>
    <name evidence="2" type="ORF">ESY86_19100</name>
</gene>
<protein>
    <recommendedName>
        <fullName evidence="4">Lipoprotein</fullName>
    </recommendedName>
</protein>
<accession>A0A5C6ZBA7</accession>
<evidence type="ECO:0000313" key="3">
    <source>
        <dbReference type="Proteomes" id="UP000321578"/>
    </source>
</evidence>